<dbReference type="Proteomes" id="UP000471298">
    <property type="component" value="Unassembled WGS sequence"/>
</dbReference>
<dbReference type="InParanoid" id="A0A6N7EVM0"/>
<dbReference type="GO" id="GO:0006412">
    <property type="term" value="P:translation"/>
    <property type="evidence" value="ECO:0007669"/>
    <property type="project" value="UniProtKB-UniRule"/>
</dbReference>
<name>A0A6N7EVM0_9GAMM</name>
<gene>
    <name evidence="7 9" type="primary">rplI</name>
    <name evidence="9" type="ORF">GCU85_02420</name>
</gene>
<evidence type="ECO:0000256" key="7">
    <source>
        <dbReference type="HAMAP-Rule" id="MF_00503"/>
    </source>
</evidence>
<proteinExistence type="inferred from homology"/>
<dbReference type="Pfam" id="PF03948">
    <property type="entry name" value="Ribosomal_L9_C"/>
    <property type="match status" value="1"/>
</dbReference>
<evidence type="ECO:0000313" key="10">
    <source>
        <dbReference type="Proteomes" id="UP000471298"/>
    </source>
</evidence>
<dbReference type="InterPro" id="IPR020070">
    <property type="entry name" value="Ribosomal_bL9_N"/>
</dbReference>
<dbReference type="SUPFAM" id="SSF55653">
    <property type="entry name" value="Ribosomal protein L9 C-domain"/>
    <property type="match status" value="1"/>
</dbReference>
<keyword evidence="3 7" id="KW-0694">RNA-binding</keyword>
<dbReference type="GO" id="GO:1990904">
    <property type="term" value="C:ribonucleoprotein complex"/>
    <property type="evidence" value="ECO:0007669"/>
    <property type="project" value="UniProtKB-KW"/>
</dbReference>
<protein>
    <recommendedName>
        <fullName evidence="6 7">Large ribosomal subunit protein bL9</fullName>
    </recommendedName>
</protein>
<dbReference type="Gene3D" id="3.40.5.10">
    <property type="entry name" value="Ribosomal protein L9, N-terminal domain"/>
    <property type="match status" value="1"/>
</dbReference>
<organism evidence="9 10">
    <name type="scientific">Ostreibacterium oceani</name>
    <dbReference type="NCBI Taxonomy" id="2654998"/>
    <lineage>
        <taxon>Bacteria</taxon>
        <taxon>Pseudomonadati</taxon>
        <taxon>Pseudomonadota</taxon>
        <taxon>Gammaproteobacteria</taxon>
        <taxon>Cardiobacteriales</taxon>
        <taxon>Ostreibacteriaceae</taxon>
        <taxon>Ostreibacterium</taxon>
    </lineage>
</organism>
<dbReference type="Gene3D" id="3.10.430.100">
    <property type="entry name" value="Ribosomal protein L9, C-terminal domain"/>
    <property type="match status" value="1"/>
</dbReference>
<sequence length="149" mass="15915">MQVILLEKIAKLGGLGDQVSVKPGYGRNYLIPKGKATPATPANIEKFEARRAELEKAAQALLDAAQAKADAVADKTIIIEAQQGGEGRLFGSVTSIDIVEKAAAMGLTIERNEIRMPTGPIRQTGEFIIPLHFHADVDAEITVQVIGID</sequence>
<accession>A0A6N7EVM0</accession>
<dbReference type="InterPro" id="IPR036791">
    <property type="entry name" value="Ribosomal_bL9_C_sf"/>
</dbReference>
<dbReference type="FunCoup" id="A0A6N7EVM0">
    <property type="interactions" value="620"/>
</dbReference>
<dbReference type="InterPro" id="IPR009027">
    <property type="entry name" value="Ribosomal_bL9/RNase_H1_N"/>
</dbReference>
<dbReference type="InterPro" id="IPR036935">
    <property type="entry name" value="Ribosomal_bL9_N_sf"/>
</dbReference>
<keyword evidence="4 7" id="KW-0689">Ribosomal protein</keyword>
<keyword evidence="10" id="KW-1185">Reference proteome</keyword>
<dbReference type="GO" id="GO:0019843">
    <property type="term" value="F:rRNA binding"/>
    <property type="evidence" value="ECO:0007669"/>
    <property type="project" value="UniProtKB-UniRule"/>
</dbReference>
<dbReference type="EMBL" id="WHNW01000002">
    <property type="protein sequence ID" value="MPV85590.1"/>
    <property type="molecule type" value="Genomic_DNA"/>
</dbReference>
<dbReference type="NCBIfam" id="TIGR00158">
    <property type="entry name" value="L9"/>
    <property type="match status" value="1"/>
</dbReference>
<keyword evidence="2 7" id="KW-0699">rRNA-binding</keyword>
<feature type="domain" description="Ribosomal protein L9" evidence="8">
    <location>
        <begin position="13"/>
        <end position="40"/>
    </location>
</feature>
<dbReference type="PROSITE" id="PS00651">
    <property type="entry name" value="RIBOSOMAL_L9"/>
    <property type="match status" value="1"/>
</dbReference>
<dbReference type="HAMAP" id="MF_00503">
    <property type="entry name" value="Ribosomal_bL9"/>
    <property type="match status" value="1"/>
</dbReference>
<dbReference type="RefSeq" id="WP_152808992.1">
    <property type="nucleotide sequence ID" value="NZ_WHNW01000002.1"/>
</dbReference>
<reference evidence="9 10" key="1">
    <citation type="submission" date="2019-10" db="EMBL/GenBank/DDBJ databases">
        <title>Cardiobacteriales fam. a chemoheterotrophic member of the order Cardiobacteriales, and proposal of Cardiobacteriales fam. nov.</title>
        <authorList>
            <person name="Wang C."/>
        </authorList>
    </citation>
    <scope>NUCLEOTIDE SEQUENCE [LARGE SCALE GENOMIC DNA]</scope>
    <source>
        <strain evidence="9 10">ML27</strain>
    </source>
</reference>
<evidence type="ECO:0000259" key="8">
    <source>
        <dbReference type="PROSITE" id="PS00651"/>
    </source>
</evidence>
<dbReference type="GO" id="GO:0003735">
    <property type="term" value="F:structural constituent of ribosome"/>
    <property type="evidence" value="ECO:0007669"/>
    <property type="project" value="InterPro"/>
</dbReference>
<comment type="caution">
    <text evidence="9">The sequence shown here is derived from an EMBL/GenBank/DDBJ whole genome shotgun (WGS) entry which is preliminary data.</text>
</comment>
<evidence type="ECO:0000313" key="9">
    <source>
        <dbReference type="EMBL" id="MPV85590.1"/>
    </source>
</evidence>
<evidence type="ECO:0000256" key="1">
    <source>
        <dbReference type="ARBA" id="ARBA00010605"/>
    </source>
</evidence>
<dbReference type="GO" id="GO:0005840">
    <property type="term" value="C:ribosome"/>
    <property type="evidence" value="ECO:0007669"/>
    <property type="project" value="UniProtKB-KW"/>
</dbReference>
<dbReference type="PANTHER" id="PTHR21368">
    <property type="entry name" value="50S RIBOSOMAL PROTEIN L9"/>
    <property type="match status" value="1"/>
</dbReference>
<comment type="function">
    <text evidence="7">Binds to the 23S rRNA.</text>
</comment>
<evidence type="ECO:0000256" key="6">
    <source>
        <dbReference type="ARBA" id="ARBA00035292"/>
    </source>
</evidence>
<dbReference type="AlphaFoldDB" id="A0A6N7EVM0"/>
<dbReference type="SUPFAM" id="SSF55658">
    <property type="entry name" value="L9 N-domain-like"/>
    <property type="match status" value="1"/>
</dbReference>
<evidence type="ECO:0000256" key="5">
    <source>
        <dbReference type="ARBA" id="ARBA00023274"/>
    </source>
</evidence>
<evidence type="ECO:0000256" key="2">
    <source>
        <dbReference type="ARBA" id="ARBA00022730"/>
    </source>
</evidence>
<dbReference type="InterPro" id="IPR020069">
    <property type="entry name" value="Ribosomal_bL9_C"/>
</dbReference>
<dbReference type="Pfam" id="PF01281">
    <property type="entry name" value="Ribosomal_L9_N"/>
    <property type="match status" value="1"/>
</dbReference>
<dbReference type="InterPro" id="IPR000244">
    <property type="entry name" value="Ribosomal_bL9"/>
</dbReference>
<keyword evidence="5 7" id="KW-0687">Ribonucleoprotein</keyword>
<evidence type="ECO:0000256" key="3">
    <source>
        <dbReference type="ARBA" id="ARBA00022884"/>
    </source>
</evidence>
<evidence type="ECO:0000256" key="4">
    <source>
        <dbReference type="ARBA" id="ARBA00022980"/>
    </source>
</evidence>
<comment type="similarity">
    <text evidence="1 7">Belongs to the bacterial ribosomal protein bL9 family.</text>
</comment>
<dbReference type="InterPro" id="IPR020594">
    <property type="entry name" value="Ribosomal_bL9_bac/chp"/>
</dbReference>